<organism evidence="1">
    <name type="scientific">Arion vulgaris</name>
    <dbReference type="NCBI Taxonomy" id="1028688"/>
    <lineage>
        <taxon>Eukaryota</taxon>
        <taxon>Metazoa</taxon>
        <taxon>Spiralia</taxon>
        <taxon>Lophotrochozoa</taxon>
        <taxon>Mollusca</taxon>
        <taxon>Gastropoda</taxon>
        <taxon>Heterobranchia</taxon>
        <taxon>Euthyneura</taxon>
        <taxon>Panpulmonata</taxon>
        <taxon>Eupulmonata</taxon>
        <taxon>Stylommatophora</taxon>
        <taxon>Helicina</taxon>
        <taxon>Arionoidea</taxon>
        <taxon>Arionidae</taxon>
        <taxon>Arion</taxon>
    </lineage>
</organism>
<dbReference type="EMBL" id="HACG01001404">
    <property type="protein sequence ID" value="CEK48269.1"/>
    <property type="molecule type" value="Transcribed_RNA"/>
</dbReference>
<accession>A0A0B6XWJ1</accession>
<gene>
    <name evidence="1" type="primary">ORF3507</name>
</gene>
<protein>
    <submittedName>
        <fullName evidence="1">Uncharacterized protein</fullName>
    </submittedName>
</protein>
<feature type="non-terminal residue" evidence="1">
    <location>
        <position position="1"/>
    </location>
</feature>
<sequence length="53" mass="6245">VDLQNKIYKNHCQVKLPTSRILTITFTIKSSQDLVEIQEQSKKRKTLQEQDKT</sequence>
<evidence type="ECO:0000313" key="1">
    <source>
        <dbReference type="EMBL" id="CEK48269.1"/>
    </source>
</evidence>
<name>A0A0B6XWJ1_9EUPU</name>
<reference evidence="1" key="1">
    <citation type="submission" date="2014-12" db="EMBL/GenBank/DDBJ databases">
        <title>Insight into the proteome of Arion vulgaris.</title>
        <authorList>
            <person name="Aradska J."/>
            <person name="Bulat T."/>
            <person name="Smidak R."/>
            <person name="Sarate P."/>
            <person name="Gangsoo J."/>
            <person name="Sialana F."/>
            <person name="Bilban M."/>
            <person name="Lubec G."/>
        </authorList>
    </citation>
    <scope>NUCLEOTIDE SEQUENCE</scope>
    <source>
        <tissue evidence="1">Skin</tissue>
    </source>
</reference>
<dbReference type="AlphaFoldDB" id="A0A0B6XWJ1"/>
<proteinExistence type="predicted"/>